<evidence type="ECO:0000313" key="3">
    <source>
        <dbReference type="EMBL" id="RZS45233.1"/>
    </source>
</evidence>
<accession>A0A4V2EUN9</accession>
<protein>
    <recommendedName>
        <fullName evidence="5">DUF4352 domain-containing protein</fullName>
    </recommendedName>
</protein>
<feature type="signal peptide" evidence="2">
    <location>
        <begin position="1"/>
        <end position="18"/>
    </location>
</feature>
<evidence type="ECO:0000256" key="1">
    <source>
        <dbReference type="SAM" id="MobiDB-lite"/>
    </source>
</evidence>
<feature type="region of interest" description="Disordered" evidence="1">
    <location>
        <begin position="20"/>
        <end position="55"/>
    </location>
</feature>
<dbReference type="OrthoDB" id="3874174at2"/>
<gene>
    <name evidence="3" type="ORF">EV193_1011120</name>
</gene>
<feature type="chain" id="PRO_5039335580" description="DUF4352 domain-containing protein" evidence="2">
    <location>
        <begin position="19"/>
        <end position="218"/>
    </location>
</feature>
<organism evidence="3 4">
    <name type="scientific">Herbihabitans rhizosphaerae</name>
    <dbReference type="NCBI Taxonomy" id="1872711"/>
    <lineage>
        <taxon>Bacteria</taxon>
        <taxon>Bacillati</taxon>
        <taxon>Actinomycetota</taxon>
        <taxon>Actinomycetes</taxon>
        <taxon>Pseudonocardiales</taxon>
        <taxon>Pseudonocardiaceae</taxon>
        <taxon>Herbihabitans</taxon>
    </lineage>
</organism>
<keyword evidence="2" id="KW-0732">Signal</keyword>
<keyword evidence="4" id="KW-1185">Reference proteome</keyword>
<dbReference type="AlphaFoldDB" id="A0A4V2EUN9"/>
<reference evidence="3 4" key="1">
    <citation type="submission" date="2019-02" db="EMBL/GenBank/DDBJ databases">
        <title>Genomic Encyclopedia of Type Strains, Phase IV (KMG-IV): sequencing the most valuable type-strain genomes for metagenomic binning, comparative biology and taxonomic classification.</title>
        <authorList>
            <person name="Goeker M."/>
        </authorList>
    </citation>
    <scope>NUCLEOTIDE SEQUENCE [LARGE SCALE GENOMIC DNA]</scope>
    <source>
        <strain evidence="3 4">DSM 101727</strain>
    </source>
</reference>
<sequence length="218" mass="22554">MRTKICLTAALGTAALLAGCGSDSGDSSTPSTPNTQSSSPSAGPSSQGGPVQPGALATPGTKLKFGQKVTIPIEDDEQVGVVSLSVNSIEKGTDADMATVRAGMPAADASELDGRTLYFVKKTITNESGTEVARALSGMDIYSAAYTADDKSSDPVIRFDAQEFARCKANEPKSFKDKGKTIEHCAIVSAPVSTPLIVAKYTDEPYGSRDGQAITWAP</sequence>
<proteinExistence type="predicted"/>
<evidence type="ECO:0000313" key="4">
    <source>
        <dbReference type="Proteomes" id="UP000294257"/>
    </source>
</evidence>
<dbReference type="PROSITE" id="PS51257">
    <property type="entry name" value="PROKAR_LIPOPROTEIN"/>
    <property type="match status" value="1"/>
</dbReference>
<dbReference type="EMBL" id="SGWQ01000001">
    <property type="protein sequence ID" value="RZS45233.1"/>
    <property type="molecule type" value="Genomic_DNA"/>
</dbReference>
<dbReference type="RefSeq" id="WP_130342798.1">
    <property type="nucleotide sequence ID" value="NZ_SGWQ01000001.1"/>
</dbReference>
<dbReference type="Proteomes" id="UP000294257">
    <property type="component" value="Unassembled WGS sequence"/>
</dbReference>
<evidence type="ECO:0000256" key="2">
    <source>
        <dbReference type="SAM" id="SignalP"/>
    </source>
</evidence>
<comment type="caution">
    <text evidence="3">The sequence shown here is derived from an EMBL/GenBank/DDBJ whole genome shotgun (WGS) entry which is preliminary data.</text>
</comment>
<name>A0A4V2EUN9_9PSEU</name>
<evidence type="ECO:0008006" key="5">
    <source>
        <dbReference type="Google" id="ProtNLM"/>
    </source>
</evidence>